<dbReference type="SUPFAM" id="SSF81901">
    <property type="entry name" value="HCP-like"/>
    <property type="match status" value="1"/>
</dbReference>
<accession>A0A176WF04</accession>
<dbReference type="AlphaFoldDB" id="A0A176WF04"/>
<gene>
    <name evidence="8" type="ORF">AXG93_2615s1100</name>
</gene>
<evidence type="ECO:0000256" key="4">
    <source>
        <dbReference type="ARBA" id="ARBA00022786"/>
    </source>
</evidence>
<keyword evidence="6" id="KW-0131">Cell cycle</keyword>
<keyword evidence="3" id="KW-0498">Mitosis</keyword>
<dbReference type="GO" id="GO:0005680">
    <property type="term" value="C:anaphase-promoting complex"/>
    <property type="evidence" value="ECO:0007669"/>
    <property type="project" value="TreeGrafter"/>
</dbReference>
<dbReference type="PANTHER" id="PTHR12558:SF9">
    <property type="entry name" value="CELL DIVISION CYCLE PROTEIN 16 HOMOLOG"/>
    <property type="match status" value="1"/>
</dbReference>
<proteinExistence type="predicted"/>
<comment type="caution">
    <text evidence="8">The sequence shown here is derived from an EMBL/GenBank/DDBJ whole genome shotgun (WGS) entry which is preliminary data.</text>
</comment>
<evidence type="ECO:0000256" key="3">
    <source>
        <dbReference type="ARBA" id="ARBA00022776"/>
    </source>
</evidence>
<evidence type="ECO:0000256" key="1">
    <source>
        <dbReference type="ARBA" id="ARBA00022618"/>
    </source>
</evidence>
<evidence type="ECO:0000256" key="5">
    <source>
        <dbReference type="ARBA" id="ARBA00022803"/>
    </source>
</evidence>
<dbReference type="Gene3D" id="1.25.40.10">
    <property type="entry name" value="Tetratricopeptide repeat domain"/>
    <property type="match status" value="1"/>
</dbReference>
<keyword evidence="9" id="KW-1185">Reference proteome</keyword>
<dbReference type="GO" id="GO:0016567">
    <property type="term" value="P:protein ubiquitination"/>
    <property type="evidence" value="ECO:0007669"/>
    <property type="project" value="TreeGrafter"/>
</dbReference>
<evidence type="ECO:0000256" key="2">
    <source>
        <dbReference type="ARBA" id="ARBA00022737"/>
    </source>
</evidence>
<dbReference type="InterPro" id="IPR011990">
    <property type="entry name" value="TPR-like_helical_dom_sf"/>
</dbReference>
<dbReference type="Pfam" id="PF13432">
    <property type="entry name" value="TPR_16"/>
    <property type="match status" value="1"/>
</dbReference>
<name>A0A176WF04_MARPO</name>
<dbReference type="Pfam" id="PF12895">
    <property type="entry name" value="ANAPC3"/>
    <property type="match status" value="1"/>
</dbReference>
<evidence type="ECO:0000313" key="8">
    <source>
        <dbReference type="EMBL" id="OAE30855.1"/>
    </source>
</evidence>
<protein>
    <submittedName>
        <fullName evidence="8">Uncharacterized protein</fullName>
    </submittedName>
</protein>
<dbReference type="SMART" id="SM00028">
    <property type="entry name" value="TPR"/>
    <property type="match status" value="8"/>
</dbReference>
<dbReference type="GO" id="GO:0045842">
    <property type="term" value="P:positive regulation of mitotic metaphase/anaphase transition"/>
    <property type="evidence" value="ECO:0007669"/>
    <property type="project" value="TreeGrafter"/>
</dbReference>
<evidence type="ECO:0000256" key="7">
    <source>
        <dbReference type="PROSITE-ProRule" id="PRU00339"/>
    </source>
</evidence>
<keyword evidence="1" id="KW-0132">Cell division</keyword>
<dbReference type="EMBL" id="LVLJ01001232">
    <property type="protein sequence ID" value="OAE30855.1"/>
    <property type="molecule type" value="Genomic_DNA"/>
</dbReference>
<keyword evidence="2" id="KW-0677">Repeat</keyword>
<feature type="repeat" description="TPR" evidence="7">
    <location>
        <begin position="447"/>
        <end position="480"/>
    </location>
</feature>
<dbReference type="GO" id="GO:0051301">
    <property type="term" value="P:cell division"/>
    <property type="evidence" value="ECO:0007669"/>
    <property type="project" value="UniProtKB-KW"/>
</dbReference>
<dbReference type="InterPro" id="IPR019734">
    <property type="entry name" value="TPR_rpt"/>
</dbReference>
<dbReference type="PROSITE" id="PS50005">
    <property type="entry name" value="TPR"/>
    <property type="match status" value="3"/>
</dbReference>
<reference evidence="8" key="1">
    <citation type="submission" date="2016-03" db="EMBL/GenBank/DDBJ databases">
        <title>Mechanisms controlling the formation of the plant cell surface in tip-growing cells are functionally conserved among land plants.</title>
        <authorList>
            <person name="Honkanen S."/>
            <person name="Jones V.A."/>
            <person name="Morieri G."/>
            <person name="Champion C."/>
            <person name="Hetherington A.J."/>
            <person name="Kelly S."/>
            <person name="Saint-Marcoux D."/>
            <person name="Proust H."/>
            <person name="Prescott H."/>
            <person name="Dolan L."/>
        </authorList>
    </citation>
    <scope>NUCLEOTIDE SEQUENCE [LARGE SCALE GENOMIC DNA]</scope>
    <source>
        <tissue evidence="8">Whole gametophyte</tissue>
    </source>
</reference>
<evidence type="ECO:0000256" key="6">
    <source>
        <dbReference type="ARBA" id="ARBA00023306"/>
    </source>
</evidence>
<keyword evidence="4" id="KW-0833">Ubl conjugation pathway</keyword>
<keyword evidence="5 7" id="KW-0802">TPR repeat</keyword>
<feature type="repeat" description="TPR" evidence="7">
    <location>
        <begin position="486"/>
        <end position="519"/>
    </location>
</feature>
<dbReference type="Proteomes" id="UP000077202">
    <property type="component" value="Unassembled WGS sequence"/>
</dbReference>
<dbReference type="PANTHER" id="PTHR12558">
    <property type="entry name" value="CELL DIVISION CYCLE 16,23,27"/>
    <property type="match status" value="1"/>
</dbReference>
<dbReference type="Pfam" id="PF13181">
    <property type="entry name" value="TPR_8"/>
    <property type="match status" value="3"/>
</dbReference>
<dbReference type="GO" id="GO:0005737">
    <property type="term" value="C:cytoplasm"/>
    <property type="evidence" value="ECO:0007669"/>
    <property type="project" value="TreeGrafter"/>
</dbReference>
<organism evidence="8 9">
    <name type="scientific">Marchantia polymorpha subsp. ruderalis</name>
    <dbReference type="NCBI Taxonomy" id="1480154"/>
    <lineage>
        <taxon>Eukaryota</taxon>
        <taxon>Viridiplantae</taxon>
        <taxon>Streptophyta</taxon>
        <taxon>Embryophyta</taxon>
        <taxon>Marchantiophyta</taxon>
        <taxon>Marchantiopsida</taxon>
        <taxon>Marchantiidae</taxon>
        <taxon>Marchantiales</taxon>
        <taxon>Marchantiaceae</taxon>
        <taxon>Marchantia</taxon>
    </lineage>
</organism>
<evidence type="ECO:0000313" key="9">
    <source>
        <dbReference type="Proteomes" id="UP000077202"/>
    </source>
</evidence>
<sequence>MGRDEESWIAERKRKRSIGDDAAAEAGGVLAMREMDMEKLRSVVRDCLGKHLYSSAIFFADKLATMAGNTPQDLYMQAQALYLGKEFRRALHLLRRFHLVSADLRFRYLAAKCLAEVKDWEECLVMLGEGDVDEDGNVEMAEEQGVDLSESKDVEEREIHISSAMCLLRGRAFEALENRARALCWYKAALKADPFCYEAFEHLVDNHMLTNEQESKLLTSLKFDPEDRWLSLLYSCRANKYGQGAKIDMKIAELEQELEEPQSDDESRAICSLKDNTDVMACRADLEYHRGDFQRCYESTKALLEKDPYHLRCMPLHLGAALELGRKNELFLRAHSLVQEYPTKAIAWFAVGCYYYCIRQYDHARRYFCKATAMEYSFAPAWLGFGNAYAAQDESDQAMAAYRTAARLFAGCHLPNLCIGMEYLRTNNLNLAEQFLLQAKSICPDDPLVFNELGVMAYRNKEFKIAADWFDKALNLAPKPLTDSWEPTVVNFAHTLRKLKMYAKAISEYEKALALYPRGASTYAALGFTHHLQGNSSVAIDFYHKALGLKPDDSFTAEMLSLALADECHLQNSSGKWRYQVSGKPSGIFKDALQQLVSGGNKADGLCREQQKDLARRIYCRIESPGLEEPFIHTRNI</sequence>
<dbReference type="SUPFAM" id="SSF48452">
    <property type="entry name" value="TPR-like"/>
    <property type="match status" value="1"/>
</dbReference>
<dbReference type="GO" id="GO:0031145">
    <property type="term" value="P:anaphase-promoting complex-dependent catabolic process"/>
    <property type="evidence" value="ECO:0007669"/>
    <property type="project" value="TreeGrafter"/>
</dbReference>
<feature type="repeat" description="TPR" evidence="7">
    <location>
        <begin position="520"/>
        <end position="553"/>
    </location>
</feature>